<proteinExistence type="predicted"/>
<dbReference type="EMBL" id="KM000061">
    <property type="protein sequence ID" value="AII30167.1"/>
    <property type="molecule type" value="Genomic_DNA"/>
</dbReference>
<protein>
    <submittedName>
        <fullName evidence="2">Uncharacterized protein</fullName>
    </submittedName>
</protein>
<name>A0A076G8S7_9CAUD</name>
<accession>A0A076G8S7</accession>
<evidence type="ECO:0000256" key="1">
    <source>
        <dbReference type="SAM" id="MobiDB-lite"/>
    </source>
</evidence>
<feature type="region of interest" description="Disordered" evidence="1">
    <location>
        <begin position="55"/>
        <end position="76"/>
    </location>
</feature>
<reference evidence="2" key="1">
    <citation type="journal article" date="2015" name="PLoS ONE">
        <title>Life-style and genome structure of marine pseudoalteromonas siphovirus b8b isolated from the northwestern mediterranean sea.</title>
        <authorList>
            <person name="Lara E."/>
            <person name="Holmfeldt K."/>
            <person name="Solonenko N."/>
            <person name="Sa E.L."/>
            <person name="Ignacio-Espinoza J.C."/>
            <person name="Cornejo-Castillo F.M."/>
            <person name="Verberkmoes N.C."/>
            <person name="Vaque D."/>
            <person name="Sullivan M.B."/>
            <person name="Acinas S.G."/>
        </authorList>
    </citation>
    <scope>NUCLEOTIDE SEQUENCE [LARGE SCALE GENOMIC DNA]</scope>
</reference>
<organism evidence="2">
    <name type="scientific">Pseudoalteromonas phage B8b</name>
    <dbReference type="NCBI Taxonomy" id="1506997"/>
    <lineage>
        <taxon>Viruses</taxon>
        <taxon>Duplodnaviria</taxon>
        <taxon>Heunggongvirae</taxon>
        <taxon>Uroviricota</taxon>
        <taxon>Caudoviricetes</taxon>
    </lineage>
</organism>
<sequence>MAVTLVSACNARQYSDIMRCESCNLTWDVNDPEPPKCLTGREKFLRLRDKLHEQTNESGSSCTTCSGTVSRKSQDV</sequence>
<feature type="compositionally biased region" description="Low complexity" evidence="1">
    <location>
        <begin position="58"/>
        <end position="68"/>
    </location>
</feature>
<evidence type="ECO:0000313" key="2">
    <source>
        <dbReference type="EMBL" id="AII30167.1"/>
    </source>
</evidence>